<dbReference type="GO" id="GO:0016491">
    <property type="term" value="F:oxidoreductase activity"/>
    <property type="evidence" value="ECO:0007669"/>
    <property type="project" value="UniProtKB-KW"/>
</dbReference>
<keyword evidence="5" id="KW-1185">Reference proteome</keyword>
<dbReference type="PANTHER" id="PTHR42901:SF1">
    <property type="entry name" value="ALCOHOL DEHYDROGENASE"/>
    <property type="match status" value="1"/>
</dbReference>
<proteinExistence type="inferred from homology"/>
<dbReference type="Pfam" id="PF00106">
    <property type="entry name" value="adh_short"/>
    <property type="match status" value="1"/>
</dbReference>
<dbReference type="SUPFAM" id="SSF51735">
    <property type="entry name" value="NAD(P)-binding Rossmann-fold domains"/>
    <property type="match status" value="1"/>
</dbReference>
<dbReference type="InterPro" id="IPR057326">
    <property type="entry name" value="KR_dom"/>
</dbReference>
<organism evidence="4 5">
    <name type="scientific">Viridothelium virens</name>
    <name type="common">Speckled blister lichen</name>
    <name type="synonym">Trypethelium virens</name>
    <dbReference type="NCBI Taxonomy" id="1048519"/>
    <lineage>
        <taxon>Eukaryota</taxon>
        <taxon>Fungi</taxon>
        <taxon>Dikarya</taxon>
        <taxon>Ascomycota</taxon>
        <taxon>Pezizomycotina</taxon>
        <taxon>Dothideomycetes</taxon>
        <taxon>Dothideomycetes incertae sedis</taxon>
        <taxon>Trypetheliales</taxon>
        <taxon>Trypetheliaceae</taxon>
        <taxon>Viridothelium</taxon>
    </lineage>
</organism>
<accession>A0A6A6H574</accession>
<dbReference type="PRINTS" id="PR00081">
    <property type="entry name" value="GDHRDH"/>
</dbReference>
<dbReference type="InterPro" id="IPR002347">
    <property type="entry name" value="SDR_fam"/>
</dbReference>
<dbReference type="SMART" id="SM00822">
    <property type="entry name" value="PKS_KR"/>
    <property type="match status" value="1"/>
</dbReference>
<dbReference type="Proteomes" id="UP000800092">
    <property type="component" value="Unassembled WGS sequence"/>
</dbReference>
<name>A0A6A6H574_VIRVR</name>
<comment type="similarity">
    <text evidence="1">Belongs to the short-chain dehydrogenases/reductases (SDR) family.</text>
</comment>
<dbReference type="OrthoDB" id="1933717at2759"/>
<sequence>MSFFESIPRPVKTYHSTTYDRISKIHGFNGTGKTVLITGGATGVGYSISKAFASAGVARVVIVSRTPGPQEKAKAELEASNPSTQVILYQASITDGDRMSNILLGLGTIDILVLCAAIYPRRAPATQLSTQEISDSFSTNVIAPFALAKEYLGLPLPTTGRKTIIHISSAASQMRAPLRSAYGPGKAAITQVMQHLAFEHKDEANVFSIHPGAFYTPSSAEIYPEDSMKWEDIELPGHFVRWLAGSESGFLSGRFLWAQWDIDELVALKEKFLENQSLSTIGLVL</sequence>
<dbReference type="PANTHER" id="PTHR42901">
    <property type="entry name" value="ALCOHOL DEHYDROGENASE"/>
    <property type="match status" value="1"/>
</dbReference>
<dbReference type="Gene3D" id="3.40.50.720">
    <property type="entry name" value="NAD(P)-binding Rossmann-like Domain"/>
    <property type="match status" value="1"/>
</dbReference>
<reference evidence="4" key="1">
    <citation type="journal article" date="2020" name="Stud. Mycol.">
        <title>101 Dothideomycetes genomes: a test case for predicting lifestyles and emergence of pathogens.</title>
        <authorList>
            <person name="Haridas S."/>
            <person name="Albert R."/>
            <person name="Binder M."/>
            <person name="Bloem J."/>
            <person name="Labutti K."/>
            <person name="Salamov A."/>
            <person name="Andreopoulos B."/>
            <person name="Baker S."/>
            <person name="Barry K."/>
            <person name="Bills G."/>
            <person name="Bluhm B."/>
            <person name="Cannon C."/>
            <person name="Castanera R."/>
            <person name="Culley D."/>
            <person name="Daum C."/>
            <person name="Ezra D."/>
            <person name="Gonzalez J."/>
            <person name="Henrissat B."/>
            <person name="Kuo A."/>
            <person name="Liang C."/>
            <person name="Lipzen A."/>
            <person name="Lutzoni F."/>
            <person name="Magnuson J."/>
            <person name="Mondo S."/>
            <person name="Nolan M."/>
            <person name="Ohm R."/>
            <person name="Pangilinan J."/>
            <person name="Park H.-J."/>
            <person name="Ramirez L."/>
            <person name="Alfaro M."/>
            <person name="Sun H."/>
            <person name="Tritt A."/>
            <person name="Yoshinaga Y."/>
            <person name="Zwiers L.-H."/>
            <person name="Turgeon B."/>
            <person name="Goodwin S."/>
            <person name="Spatafora J."/>
            <person name="Crous P."/>
            <person name="Grigoriev I."/>
        </authorList>
    </citation>
    <scope>NUCLEOTIDE SEQUENCE</scope>
    <source>
        <strain evidence="4">Tuck. ex Michener</strain>
    </source>
</reference>
<evidence type="ECO:0000256" key="2">
    <source>
        <dbReference type="ARBA" id="ARBA00023002"/>
    </source>
</evidence>
<evidence type="ECO:0000313" key="5">
    <source>
        <dbReference type="Proteomes" id="UP000800092"/>
    </source>
</evidence>
<dbReference type="InterPro" id="IPR036291">
    <property type="entry name" value="NAD(P)-bd_dom_sf"/>
</dbReference>
<evidence type="ECO:0000313" key="4">
    <source>
        <dbReference type="EMBL" id="KAF2232860.1"/>
    </source>
</evidence>
<dbReference type="EMBL" id="ML991811">
    <property type="protein sequence ID" value="KAF2232860.1"/>
    <property type="molecule type" value="Genomic_DNA"/>
</dbReference>
<evidence type="ECO:0000256" key="1">
    <source>
        <dbReference type="ARBA" id="ARBA00006484"/>
    </source>
</evidence>
<dbReference type="CDD" id="cd05233">
    <property type="entry name" value="SDR_c"/>
    <property type="match status" value="1"/>
</dbReference>
<evidence type="ECO:0000259" key="3">
    <source>
        <dbReference type="SMART" id="SM00822"/>
    </source>
</evidence>
<dbReference type="AlphaFoldDB" id="A0A6A6H574"/>
<feature type="domain" description="Ketoreductase" evidence="3">
    <location>
        <begin position="33"/>
        <end position="233"/>
    </location>
</feature>
<gene>
    <name evidence="4" type="ORF">EV356DRAFT_487669</name>
</gene>
<protein>
    <submittedName>
        <fullName evidence="4">Putative NADP(+)-dependent dehydrogenase</fullName>
    </submittedName>
</protein>
<keyword evidence="2" id="KW-0560">Oxidoreductase</keyword>